<evidence type="ECO:0000256" key="7">
    <source>
        <dbReference type="ARBA" id="ARBA00025795"/>
    </source>
</evidence>
<feature type="signal peptide" evidence="8">
    <location>
        <begin position="1"/>
        <end position="17"/>
    </location>
</feature>
<dbReference type="GO" id="GO:0046872">
    <property type="term" value="F:metal ion binding"/>
    <property type="evidence" value="ECO:0007669"/>
    <property type="project" value="UniProtKB-KW"/>
</dbReference>
<evidence type="ECO:0000313" key="11">
    <source>
        <dbReference type="Proteomes" id="UP001280581"/>
    </source>
</evidence>
<evidence type="ECO:0000256" key="2">
    <source>
        <dbReference type="ARBA" id="ARBA00022559"/>
    </source>
</evidence>
<comment type="cofactor">
    <cofactor evidence="1">
        <name>heme b</name>
        <dbReference type="ChEBI" id="CHEBI:60344"/>
    </cofactor>
</comment>
<dbReference type="EMBL" id="WVTA01000008">
    <property type="protein sequence ID" value="KAK3207856.1"/>
    <property type="molecule type" value="Genomic_DNA"/>
</dbReference>
<dbReference type="Proteomes" id="UP001280581">
    <property type="component" value="Unassembled WGS sequence"/>
</dbReference>
<dbReference type="InterPro" id="IPR000028">
    <property type="entry name" value="Chloroperoxidase"/>
</dbReference>
<keyword evidence="11" id="KW-1185">Reference proteome</keyword>
<dbReference type="PANTHER" id="PTHR33577">
    <property type="entry name" value="STERIGMATOCYSTIN BIOSYNTHESIS PEROXIDASE STCC-RELATED"/>
    <property type="match status" value="1"/>
</dbReference>
<evidence type="ECO:0000256" key="5">
    <source>
        <dbReference type="ARBA" id="ARBA00023002"/>
    </source>
</evidence>
<keyword evidence="8" id="KW-0732">Signal</keyword>
<feature type="chain" id="PRO_5043021160" description="Heme haloperoxidase family profile domain-containing protein" evidence="8">
    <location>
        <begin position="18"/>
        <end position="277"/>
    </location>
</feature>
<dbReference type="AlphaFoldDB" id="A0AAN6LV38"/>
<keyword evidence="4" id="KW-0479">Metal-binding</keyword>
<dbReference type="Pfam" id="PF01328">
    <property type="entry name" value="Peroxidase_2"/>
    <property type="match status" value="2"/>
</dbReference>
<dbReference type="PROSITE" id="PS51405">
    <property type="entry name" value="HEME_HALOPEROXIDASE"/>
    <property type="match status" value="1"/>
</dbReference>
<evidence type="ECO:0000256" key="6">
    <source>
        <dbReference type="ARBA" id="ARBA00023004"/>
    </source>
</evidence>
<evidence type="ECO:0000256" key="1">
    <source>
        <dbReference type="ARBA" id="ARBA00001970"/>
    </source>
</evidence>
<dbReference type="Gene3D" id="1.10.489.10">
    <property type="entry name" value="Chloroperoxidase-like"/>
    <property type="match status" value="1"/>
</dbReference>
<dbReference type="InterPro" id="IPR036851">
    <property type="entry name" value="Chloroperoxidase-like_sf"/>
</dbReference>
<evidence type="ECO:0000313" key="10">
    <source>
        <dbReference type="EMBL" id="KAK3207856.1"/>
    </source>
</evidence>
<protein>
    <recommendedName>
        <fullName evidence="9">Heme haloperoxidase family profile domain-containing protein</fullName>
    </recommendedName>
</protein>
<proteinExistence type="inferred from homology"/>
<accession>A0AAN6LV38</accession>
<gene>
    <name evidence="10" type="ORF">GRF29_96g657312</name>
</gene>
<evidence type="ECO:0000256" key="4">
    <source>
        <dbReference type="ARBA" id="ARBA00022723"/>
    </source>
</evidence>
<keyword evidence="3" id="KW-0349">Heme</keyword>
<feature type="domain" description="Heme haloperoxidase family profile" evidence="9">
    <location>
        <begin position="20"/>
        <end position="258"/>
    </location>
</feature>
<sequence length="277" mass="29952">MKFVTIVAAAAFGLAQAKDPYGDWHKPSKGDVRGPCPMLNSLANHAFLPRSGKGISLNTTISALDQALNIHEDIARNLFGFALTTNPEGNTTGVFSLENLGTHNILEHDASLSSPGCALFSGAQIPSRTSVEKSFRRGDFAITHDSVSFNKTVFAETRSYFTTKDITVQQAADARLARYTTSKKSNPSYTMSPLGDRFSAGESAAYLFVLGDITKQVAPKKYVEYLFEYEAEVKIFTKSSQARSSLWADPLVLSSLPAVKASPGTSQCITPADTCFK</sequence>
<comment type="similarity">
    <text evidence="7">Belongs to the chloroperoxidase family.</text>
</comment>
<dbReference type="SUPFAM" id="SSF47571">
    <property type="entry name" value="Cloroperoxidase"/>
    <property type="match status" value="1"/>
</dbReference>
<dbReference type="PANTHER" id="PTHR33577:SF7">
    <property type="entry name" value="HEME HALOPEROXIDASE FAMILY PROFILE DOMAIN-CONTAINING PROTEIN"/>
    <property type="match status" value="1"/>
</dbReference>
<keyword evidence="2" id="KW-0575">Peroxidase</keyword>
<keyword evidence="6" id="KW-0408">Iron</keyword>
<evidence type="ECO:0000256" key="8">
    <source>
        <dbReference type="SAM" id="SignalP"/>
    </source>
</evidence>
<name>A0AAN6LV38_9PLEO</name>
<reference evidence="10 11" key="1">
    <citation type="submission" date="2021-02" db="EMBL/GenBank/DDBJ databases">
        <title>Genome assembly of Pseudopithomyces chartarum.</title>
        <authorList>
            <person name="Jauregui R."/>
            <person name="Singh J."/>
            <person name="Voisey C."/>
        </authorList>
    </citation>
    <scope>NUCLEOTIDE SEQUENCE [LARGE SCALE GENOMIC DNA]</scope>
    <source>
        <strain evidence="10 11">AGR01</strain>
    </source>
</reference>
<evidence type="ECO:0000256" key="3">
    <source>
        <dbReference type="ARBA" id="ARBA00022617"/>
    </source>
</evidence>
<organism evidence="10 11">
    <name type="scientific">Pseudopithomyces chartarum</name>
    <dbReference type="NCBI Taxonomy" id="1892770"/>
    <lineage>
        <taxon>Eukaryota</taxon>
        <taxon>Fungi</taxon>
        <taxon>Dikarya</taxon>
        <taxon>Ascomycota</taxon>
        <taxon>Pezizomycotina</taxon>
        <taxon>Dothideomycetes</taxon>
        <taxon>Pleosporomycetidae</taxon>
        <taxon>Pleosporales</taxon>
        <taxon>Massarineae</taxon>
        <taxon>Didymosphaeriaceae</taxon>
        <taxon>Pseudopithomyces</taxon>
    </lineage>
</organism>
<comment type="caution">
    <text evidence="10">The sequence shown here is derived from an EMBL/GenBank/DDBJ whole genome shotgun (WGS) entry which is preliminary data.</text>
</comment>
<dbReference type="GO" id="GO:0004601">
    <property type="term" value="F:peroxidase activity"/>
    <property type="evidence" value="ECO:0007669"/>
    <property type="project" value="UniProtKB-KW"/>
</dbReference>
<keyword evidence="5" id="KW-0560">Oxidoreductase</keyword>
<evidence type="ECO:0000259" key="9">
    <source>
        <dbReference type="PROSITE" id="PS51405"/>
    </source>
</evidence>